<evidence type="ECO:0000313" key="3">
    <source>
        <dbReference type="Proteomes" id="UP000799118"/>
    </source>
</evidence>
<sequence>MTEPRRTNRFLKASAGPFNRSGSSFSKSLTKHDPDTNNLKSGSVVGVSQVQATRDNNGNSSQIVPQLQGQKGAGSSSDAFHAQLSGMEMVSSSQLFAHASNFEINRSTFIAANNVSIQAHSPHQYAHHENVLSISDVLKCPSPSQYFVGREDTLSELYRIFFAPKVAPAQCIVTLVASGGTGKTQTVLKFISDNSSRFSNIWFFDATSDAMLTSDFKTLGKAAGVGEQVKDVRDFLARTCQNWMCIFDNADDEQLYLKEYIPNCTHGNIIITSRLATTSQMESPGCHIDFGDLNKEDAIELLLKHVHEESSEINKNLASKIVESLEYQALAVSTAGAYIHANKTCTLDIYLTRFKKKRTEILNYRLRSLDNYQRTMFSAFQLSFEKLRPSTQFLLQICANLHPTAIPRDLFTHAVAFNGSDTGAVDLNEPTEGIELTKKFLALFAEEGSWEDSVDELCQLSLALYDNVKNMLRFHSVVHTCAQETIKDEENTRCAALLLLARATPLGARKVDYQCRQQLLPHALHIQLKNLPTVYVRICLAYIFRYSGFWTQTEQLVEEVLMQQKEVNGEHHPDTLTFMANLAFIYHACGKLESAEKLQEEVLRLRKEVIGEHHPYTLTSMGNLASTYRARGKLERAEKLQEEVLVLQKEVIGERHPHTLTSMNNLALTYWACGKSESAEKLEEEVLILRKEVIGENHPDTLTSMGNLASTYWALGKLESAEKLEEEVLVLFKEVIGEHHPDTLTSMNNLASTYRARGKLESAEKLEEEVLILRKEVIGEHHPDTLTSMNNLALTYWACSKLESAEKLQEEVLVLRKEVIGEHHPDTLISMANLASTYQACGKLESAEKLQEEVLVLQKEVIGKHHPDTLTSMHNLASTYRAHGKLESAEKLEREMLILYSENFA</sequence>
<dbReference type="Pfam" id="PF13424">
    <property type="entry name" value="TPR_12"/>
    <property type="match status" value="3"/>
</dbReference>
<dbReference type="Pfam" id="PF13374">
    <property type="entry name" value="TPR_10"/>
    <property type="match status" value="2"/>
</dbReference>
<feature type="region of interest" description="Disordered" evidence="1">
    <location>
        <begin position="1"/>
        <end position="42"/>
    </location>
</feature>
<dbReference type="Proteomes" id="UP000799118">
    <property type="component" value="Unassembled WGS sequence"/>
</dbReference>
<dbReference type="OrthoDB" id="1658288at2759"/>
<accession>A0A6A4GWJ8</accession>
<dbReference type="InterPro" id="IPR011990">
    <property type="entry name" value="TPR-like_helical_dom_sf"/>
</dbReference>
<dbReference type="EMBL" id="ML769669">
    <property type="protein sequence ID" value="KAE9390131.1"/>
    <property type="molecule type" value="Genomic_DNA"/>
</dbReference>
<organism evidence="2 3">
    <name type="scientific">Gymnopus androsaceus JB14</name>
    <dbReference type="NCBI Taxonomy" id="1447944"/>
    <lineage>
        <taxon>Eukaryota</taxon>
        <taxon>Fungi</taxon>
        <taxon>Dikarya</taxon>
        <taxon>Basidiomycota</taxon>
        <taxon>Agaricomycotina</taxon>
        <taxon>Agaricomycetes</taxon>
        <taxon>Agaricomycetidae</taxon>
        <taxon>Agaricales</taxon>
        <taxon>Marasmiineae</taxon>
        <taxon>Omphalotaceae</taxon>
        <taxon>Gymnopus</taxon>
    </lineage>
</organism>
<dbReference type="PRINTS" id="PR00381">
    <property type="entry name" value="KINESINLIGHT"/>
</dbReference>
<dbReference type="PANTHER" id="PTHR46082">
    <property type="entry name" value="ATP/GTP-BINDING PROTEIN-RELATED"/>
    <property type="match status" value="1"/>
</dbReference>
<dbReference type="NCBIfam" id="NF040586">
    <property type="entry name" value="FxSxx_TPR"/>
    <property type="match status" value="1"/>
</dbReference>
<dbReference type="InterPro" id="IPR053137">
    <property type="entry name" value="NLR-like"/>
</dbReference>
<dbReference type="AlphaFoldDB" id="A0A6A4GWJ8"/>
<evidence type="ECO:0000313" key="2">
    <source>
        <dbReference type="EMBL" id="KAE9390131.1"/>
    </source>
</evidence>
<dbReference type="SMART" id="SM00028">
    <property type="entry name" value="TPR"/>
    <property type="match status" value="7"/>
</dbReference>
<dbReference type="Gene3D" id="3.40.50.300">
    <property type="entry name" value="P-loop containing nucleotide triphosphate hydrolases"/>
    <property type="match status" value="1"/>
</dbReference>
<dbReference type="SUPFAM" id="SSF52540">
    <property type="entry name" value="P-loop containing nucleoside triphosphate hydrolases"/>
    <property type="match status" value="1"/>
</dbReference>
<reference evidence="2" key="1">
    <citation type="journal article" date="2019" name="Environ. Microbiol.">
        <title>Fungal ecological strategies reflected in gene transcription - a case study of two litter decomposers.</title>
        <authorList>
            <person name="Barbi F."/>
            <person name="Kohler A."/>
            <person name="Barry K."/>
            <person name="Baskaran P."/>
            <person name="Daum C."/>
            <person name="Fauchery L."/>
            <person name="Ihrmark K."/>
            <person name="Kuo A."/>
            <person name="LaButti K."/>
            <person name="Lipzen A."/>
            <person name="Morin E."/>
            <person name="Grigoriev I.V."/>
            <person name="Henrissat B."/>
            <person name="Lindahl B."/>
            <person name="Martin F."/>
        </authorList>
    </citation>
    <scope>NUCLEOTIDE SEQUENCE</scope>
    <source>
        <strain evidence="2">JB14</strain>
    </source>
</reference>
<gene>
    <name evidence="2" type="ORF">BT96DRAFT_865811</name>
</gene>
<keyword evidence="3" id="KW-1185">Reference proteome</keyword>
<dbReference type="Gene3D" id="1.25.40.10">
    <property type="entry name" value="Tetratricopeptide repeat domain"/>
    <property type="match status" value="2"/>
</dbReference>
<dbReference type="PANTHER" id="PTHR46082:SF11">
    <property type="entry name" value="AAA+ ATPASE DOMAIN-CONTAINING PROTEIN-RELATED"/>
    <property type="match status" value="1"/>
</dbReference>
<dbReference type="SUPFAM" id="SSF48452">
    <property type="entry name" value="TPR-like"/>
    <property type="match status" value="1"/>
</dbReference>
<evidence type="ECO:0000256" key="1">
    <source>
        <dbReference type="SAM" id="MobiDB-lite"/>
    </source>
</evidence>
<protein>
    <submittedName>
        <fullName evidence="2">TPR-like protein</fullName>
    </submittedName>
</protein>
<proteinExistence type="predicted"/>
<dbReference type="InterPro" id="IPR027417">
    <property type="entry name" value="P-loop_NTPase"/>
</dbReference>
<dbReference type="InterPro" id="IPR019734">
    <property type="entry name" value="TPR_rpt"/>
</dbReference>
<feature type="region of interest" description="Disordered" evidence="1">
    <location>
        <begin position="54"/>
        <end position="78"/>
    </location>
</feature>
<name>A0A6A4GWJ8_9AGAR</name>